<sequence>MTIFARSDGRFAFGDLTLWPLWFFPGGYYIPYIRVRPSDAEIPGHEHGLAWYDFKPSDFVQEPGSAIADIG</sequence>
<organism evidence="1 2">
    <name type="scientific">Galerina marginata (strain CBS 339.88)</name>
    <dbReference type="NCBI Taxonomy" id="685588"/>
    <lineage>
        <taxon>Eukaryota</taxon>
        <taxon>Fungi</taxon>
        <taxon>Dikarya</taxon>
        <taxon>Basidiomycota</taxon>
        <taxon>Agaricomycotina</taxon>
        <taxon>Agaricomycetes</taxon>
        <taxon>Agaricomycetidae</taxon>
        <taxon>Agaricales</taxon>
        <taxon>Agaricineae</taxon>
        <taxon>Strophariaceae</taxon>
        <taxon>Galerina</taxon>
    </lineage>
</organism>
<gene>
    <name evidence="1" type="ORF">GALMADRAFT_82264</name>
</gene>
<dbReference type="Proteomes" id="UP000027222">
    <property type="component" value="Unassembled WGS sequence"/>
</dbReference>
<protein>
    <submittedName>
        <fullName evidence="1">Uncharacterized protein</fullName>
    </submittedName>
</protein>
<evidence type="ECO:0000313" key="1">
    <source>
        <dbReference type="EMBL" id="KDR65115.1"/>
    </source>
</evidence>
<dbReference type="HOGENOM" id="CLU_2740177_0_0_1"/>
<proteinExistence type="predicted"/>
<name>A0A067S2S1_GALM3</name>
<evidence type="ECO:0000313" key="2">
    <source>
        <dbReference type="Proteomes" id="UP000027222"/>
    </source>
</evidence>
<dbReference type="EMBL" id="KL142517">
    <property type="protein sequence ID" value="KDR65115.1"/>
    <property type="molecule type" value="Genomic_DNA"/>
</dbReference>
<dbReference type="AlphaFoldDB" id="A0A067S2S1"/>
<accession>A0A067S2S1</accession>
<reference evidence="2" key="1">
    <citation type="journal article" date="2014" name="Proc. Natl. Acad. Sci. U.S.A.">
        <title>Extensive sampling of basidiomycete genomes demonstrates inadequacy of the white-rot/brown-rot paradigm for wood decay fungi.</title>
        <authorList>
            <person name="Riley R."/>
            <person name="Salamov A.A."/>
            <person name="Brown D.W."/>
            <person name="Nagy L.G."/>
            <person name="Floudas D."/>
            <person name="Held B.W."/>
            <person name="Levasseur A."/>
            <person name="Lombard V."/>
            <person name="Morin E."/>
            <person name="Otillar R."/>
            <person name="Lindquist E.A."/>
            <person name="Sun H."/>
            <person name="LaButti K.M."/>
            <person name="Schmutz J."/>
            <person name="Jabbour D."/>
            <person name="Luo H."/>
            <person name="Baker S.E."/>
            <person name="Pisabarro A.G."/>
            <person name="Walton J.D."/>
            <person name="Blanchette R.A."/>
            <person name="Henrissat B."/>
            <person name="Martin F."/>
            <person name="Cullen D."/>
            <person name="Hibbett D.S."/>
            <person name="Grigoriev I.V."/>
        </authorList>
    </citation>
    <scope>NUCLEOTIDE SEQUENCE [LARGE SCALE GENOMIC DNA]</scope>
    <source>
        <strain evidence="2">CBS 339.88</strain>
    </source>
</reference>
<keyword evidence="2" id="KW-1185">Reference proteome</keyword>